<dbReference type="Pfam" id="PF11951">
    <property type="entry name" value="Fungal_trans_2"/>
    <property type="match status" value="1"/>
</dbReference>
<comment type="caution">
    <text evidence="5">The sequence shown here is derived from an EMBL/GenBank/DDBJ whole genome shotgun (WGS) entry which is preliminary data.</text>
</comment>
<evidence type="ECO:0000256" key="1">
    <source>
        <dbReference type="ARBA" id="ARBA00004123"/>
    </source>
</evidence>
<keyword evidence="6" id="KW-1185">Reference proteome</keyword>
<feature type="region of interest" description="Disordered" evidence="3">
    <location>
        <begin position="70"/>
        <end position="98"/>
    </location>
</feature>
<protein>
    <submittedName>
        <fullName evidence="5">Fungal-specific transcription factor domain-containing protein</fullName>
    </submittedName>
</protein>
<keyword evidence="2" id="KW-0539">Nucleus</keyword>
<comment type="subcellular location">
    <subcellularLocation>
        <location evidence="1">Nucleus</location>
    </subcellularLocation>
</comment>
<sequence>MVKVMEPLSSNHNELLDREKRQCWECLRRRLVCDSVRPVCNKCKATGVVCPGYEDKKPLKWVTPGKVTSRTKRVKSSSAKKDDKTWGPPHETTQEASVDSTSKLIVLKDGFTDTIPRAEWSSDVSDVVQAIYYCKLAHIPVVDWGANCSAPDNSWIFPSWDPIQKMAPNGWIIPLPFDALHGAHPAVRHTLTSCALEWRIHQVPTLGWGGNGAEQDIKHMKTKIFHHRDIAIRALSDAVADEKRQTTDVTIISVLLFLLIDIRKSTNNWRQHYDGLTSMIQLRGGPKQFLRPALPFKVLIAYYCMQVDMPSIFIGVLGNTTSPAYDLVSPSLHVEHIDMLAEAYGDGLFPTLLCPPELFLVMIQINALRSRALETPTPQLSLGACADRIMEQIDSFSPQDWVESMPSCGPGLSLVATGYQSAVMVFCISSLQSVSVLPRSSSMQATKARHHQILMASLQEGLTSVQLKDSLIKCMLWPLIVAGTELRFGSIADRDFIGRSLEHMCQNVGSSLPLLGNVLLKKYWDSDRLEWDECFDKPYAFVT</sequence>
<dbReference type="PROSITE" id="PS50048">
    <property type="entry name" value="ZN2_CY6_FUNGAL_2"/>
    <property type="match status" value="1"/>
</dbReference>
<organism evidence="5 6">
    <name type="scientific">Seiridium cardinale</name>
    <dbReference type="NCBI Taxonomy" id="138064"/>
    <lineage>
        <taxon>Eukaryota</taxon>
        <taxon>Fungi</taxon>
        <taxon>Dikarya</taxon>
        <taxon>Ascomycota</taxon>
        <taxon>Pezizomycotina</taxon>
        <taxon>Sordariomycetes</taxon>
        <taxon>Xylariomycetidae</taxon>
        <taxon>Amphisphaeriales</taxon>
        <taxon>Sporocadaceae</taxon>
        <taxon>Seiridium</taxon>
    </lineage>
</organism>
<evidence type="ECO:0000259" key="4">
    <source>
        <dbReference type="PROSITE" id="PS50048"/>
    </source>
</evidence>
<dbReference type="InterPro" id="IPR036864">
    <property type="entry name" value="Zn2-C6_fun-type_DNA-bd_sf"/>
</dbReference>
<feature type="domain" description="Zn(2)-C6 fungal-type" evidence="4">
    <location>
        <begin position="22"/>
        <end position="50"/>
    </location>
</feature>
<proteinExistence type="predicted"/>
<gene>
    <name evidence="5" type="ORF">SCAR479_07922</name>
</gene>
<evidence type="ECO:0000256" key="3">
    <source>
        <dbReference type="SAM" id="MobiDB-lite"/>
    </source>
</evidence>
<accession>A0ABR2XP01</accession>
<dbReference type="Proteomes" id="UP001465668">
    <property type="component" value="Unassembled WGS sequence"/>
</dbReference>
<evidence type="ECO:0000313" key="6">
    <source>
        <dbReference type="Proteomes" id="UP001465668"/>
    </source>
</evidence>
<dbReference type="InterPro" id="IPR001138">
    <property type="entry name" value="Zn2Cys6_DnaBD"/>
</dbReference>
<dbReference type="Gene3D" id="4.10.240.10">
    <property type="entry name" value="Zn(2)-C6 fungal-type DNA-binding domain"/>
    <property type="match status" value="1"/>
</dbReference>
<reference evidence="5 6" key="1">
    <citation type="submission" date="2024-02" db="EMBL/GenBank/DDBJ databases">
        <title>First draft genome assembly of two strains of Seiridium cardinale.</title>
        <authorList>
            <person name="Emiliani G."/>
            <person name="Scali E."/>
        </authorList>
    </citation>
    <scope>NUCLEOTIDE SEQUENCE [LARGE SCALE GENOMIC DNA]</scope>
    <source>
        <strain evidence="5 6">BM-138-000479</strain>
    </source>
</reference>
<dbReference type="PANTHER" id="PTHR37534:SF48">
    <property type="entry name" value="FINGER DOMAIN PROTEIN, PUTATIVE-RELATED"/>
    <property type="match status" value="1"/>
</dbReference>
<dbReference type="EMBL" id="JARVKM010000034">
    <property type="protein sequence ID" value="KAK9775533.1"/>
    <property type="molecule type" value="Genomic_DNA"/>
</dbReference>
<dbReference type="InterPro" id="IPR021858">
    <property type="entry name" value="Fun_TF"/>
</dbReference>
<name>A0ABR2XP01_9PEZI</name>
<dbReference type="SUPFAM" id="SSF57701">
    <property type="entry name" value="Zn2/Cys6 DNA-binding domain"/>
    <property type="match status" value="1"/>
</dbReference>
<evidence type="ECO:0000256" key="2">
    <source>
        <dbReference type="ARBA" id="ARBA00023242"/>
    </source>
</evidence>
<dbReference type="PANTHER" id="PTHR37534">
    <property type="entry name" value="TRANSCRIPTIONAL ACTIVATOR PROTEIN UGA3"/>
    <property type="match status" value="1"/>
</dbReference>
<evidence type="ECO:0000313" key="5">
    <source>
        <dbReference type="EMBL" id="KAK9775533.1"/>
    </source>
</evidence>